<dbReference type="GO" id="GO:0019367">
    <property type="term" value="P:fatty acid elongation, saturated fatty acid"/>
    <property type="evidence" value="ECO:0007669"/>
    <property type="project" value="TreeGrafter"/>
</dbReference>
<feature type="transmembrane region" description="Helical" evidence="10">
    <location>
        <begin position="266"/>
        <end position="293"/>
    </location>
</feature>
<comment type="subcellular location">
    <subcellularLocation>
        <location evidence="1">Membrane</location>
        <topology evidence="1">Multi-pass membrane protein</topology>
    </subcellularLocation>
</comment>
<dbReference type="PANTHER" id="PTHR11157">
    <property type="entry name" value="FATTY ACID ACYL TRANSFERASE-RELATED"/>
    <property type="match status" value="1"/>
</dbReference>
<dbReference type="GO" id="GO:0005789">
    <property type="term" value="C:endoplasmic reticulum membrane"/>
    <property type="evidence" value="ECO:0007669"/>
    <property type="project" value="TreeGrafter"/>
</dbReference>
<dbReference type="Pfam" id="PF01151">
    <property type="entry name" value="ELO"/>
    <property type="match status" value="1"/>
</dbReference>
<dbReference type="OrthoDB" id="10259681at2759"/>
<keyword evidence="6 10" id="KW-1133">Transmembrane helix</keyword>
<dbReference type="InterPro" id="IPR002076">
    <property type="entry name" value="ELO_fam"/>
</dbReference>
<dbReference type="PROSITE" id="PS01188">
    <property type="entry name" value="ELO"/>
    <property type="match status" value="1"/>
</dbReference>
<proteinExistence type="inferred from homology"/>
<keyword evidence="5 10" id="KW-0276">Fatty acid metabolism</keyword>
<evidence type="ECO:0000256" key="8">
    <source>
        <dbReference type="ARBA" id="ARBA00023136"/>
    </source>
</evidence>
<feature type="transmembrane region" description="Helical" evidence="10">
    <location>
        <begin position="305"/>
        <end position="325"/>
    </location>
</feature>
<keyword evidence="7 10" id="KW-0443">Lipid metabolism</keyword>
<evidence type="ECO:0000256" key="9">
    <source>
        <dbReference type="ARBA" id="ARBA00023160"/>
    </source>
</evidence>
<keyword evidence="12" id="KW-1185">Reference proteome</keyword>
<dbReference type="GO" id="GO:0042761">
    <property type="term" value="P:very long-chain fatty acid biosynthetic process"/>
    <property type="evidence" value="ECO:0007669"/>
    <property type="project" value="TreeGrafter"/>
</dbReference>
<dbReference type="InterPro" id="IPR030457">
    <property type="entry name" value="ELO_CS"/>
</dbReference>
<dbReference type="EC" id="2.3.1.199" evidence="10"/>
<organism evidence="11 12">
    <name type="scientific">Branchiostoma lanceolatum</name>
    <name type="common">Common lancelet</name>
    <name type="synonym">Amphioxus lanceolatum</name>
    <dbReference type="NCBI Taxonomy" id="7740"/>
    <lineage>
        <taxon>Eukaryota</taxon>
        <taxon>Metazoa</taxon>
        <taxon>Chordata</taxon>
        <taxon>Cephalochordata</taxon>
        <taxon>Leptocardii</taxon>
        <taxon>Amphioxiformes</taxon>
        <taxon>Branchiostomatidae</taxon>
        <taxon>Branchiostoma</taxon>
    </lineage>
</organism>
<keyword evidence="4 10" id="KW-0812">Transmembrane</keyword>
<evidence type="ECO:0000256" key="2">
    <source>
        <dbReference type="ARBA" id="ARBA00022516"/>
    </source>
</evidence>
<dbReference type="PANTHER" id="PTHR11157:SF17">
    <property type="entry name" value="ELONGATION OF VERY LONG CHAIN FATTY ACIDS PROTEIN 6"/>
    <property type="match status" value="1"/>
</dbReference>
<dbReference type="AlphaFoldDB" id="A0A8K0EZV3"/>
<sequence length="370" mass="42720">MAVLEGIRLPEDELVPSVIPPFEFSGLKTSRQQNYTAACDEPLLTSLSFSRVRTELRYSHEMAVLEGIRLPEDEFAPSVVPPFEFEERFDAAGFHRWFRARWWWSAVFSAAYVLLVFGGRRLMRAREPFRLRLPLVLWNSALALFSLLGTLRMSRSLLQTARHEGFVRSVCDEQGTHPVAGLWIALFALSKIVEFGDTAFLVLRKRPLIFLHWYHHVLTCIYTWYGYAHLVAPCSYFTGMNLAVHSVMYSYYAVRAAGFRLPKGLSMVITALQIAQMAAGLFLIVIAQMTLGAGEPCDWSNFDSILAASMYASYFVLFLNFFRIIKKEKEITNFFRMSYFSKTLRIKKEKEITNFFRMSYFSKSLRVKKE</sequence>
<feature type="transmembrane region" description="Helical" evidence="10">
    <location>
        <begin position="131"/>
        <end position="151"/>
    </location>
</feature>
<gene>
    <name evidence="11" type="primary">ELOVL6</name>
    <name evidence="11" type="ORF">BLAG_LOCUS24291</name>
</gene>
<dbReference type="GO" id="GO:0009922">
    <property type="term" value="F:fatty acid elongase activity"/>
    <property type="evidence" value="ECO:0007669"/>
    <property type="project" value="UniProtKB-EC"/>
</dbReference>
<feature type="transmembrane region" description="Helical" evidence="10">
    <location>
        <begin position="210"/>
        <end position="230"/>
    </location>
</feature>
<feature type="transmembrane region" description="Helical" evidence="10">
    <location>
        <begin position="236"/>
        <end position="254"/>
    </location>
</feature>
<reference evidence="11" key="1">
    <citation type="submission" date="2022-01" db="EMBL/GenBank/DDBJ databases">
        <authorList>
            <person name="Braso-Vives M."/>
        </authorList>
    </citation>
    <scope>NUCLEOTIDE SEQUENCE</scope>
</reference>
<keyword evidence="8 10" id="KW-0472">Membrane</keyword>
<evidence type="ECO:0000313" key="11">
    <source>
        <dbReference type="EMBL" id="CAH1272721.1"/>
    </source>
</evidence>
<comment type="similarity">
    <text evidence="10">Belongs to the ELO family.</text>
</comment>
<name>A0A8K0EZV3_BRALA</name>
<dbReference type="GO" id="GO:0034625">
    <property type="term" value="P:fatty acid elongation, monounsaturated fatty acid"/>
    <property type="evidence" value="ECO:0007669"/>
    <property type="project" value="TreeGrafter"/>
</dbReference>
<protein>
    <recommendedName>
        <fullName evidence="10">Elongation of very long chain fatty acids protein</fullName>
        <ecNumber evidence="10">2.3.1.199</ecNumber>
    </recommendedName>
    <alternativeName>
        <fullName evidence="10">Very-long-chain 3-oxoacyl-CoA synthase</fullName>
    </alternativeName>
</protein>
<dbReference type="EMBL" id="OV696693">
    <property type="protein sequence ID" value="CAH1272721.1"/>
    <property type="molecule type" value="Genomic_DNA"/>
</dbReference>
<keyword evidence="3 10" id="KW-0808">Transferase</keyword>
<evidence type="ECO:0000256" key="10">
    <source>
        <dbReference type="RuleBase" id="RU361115"/>
    </source>
</evidence>
<evidence type="ECO:0000256" key="4">
    <source>
        <dbReference type="ARBA" id="ARBA00022692"/>
    </source>
</evidence>
<dbReference type="GO" id="GO:0030148">
    <property type="term" value="P:sphingolipid biosynthetic process"/>
    <property type="evidence" value="ECO:0007669"/>
    <property type="project" value="TreeGrafter"/>
</dbReference>
<comment type="catalytic activity">
    <reaction evidence="10">
        <text>a very-long-chain acyl-CoA + malonyl-CoA + H(+) = a very-long-chain 3-oxoacyl-CoA + CO2 + CoA</text>
        <dbReference type="Rhea" id="RHEA:32727"/>
        <dbReference type="ChEBI" id="CHEBI:15378"/>
        <dbReference type="ChEBI" id="CHEBI:16526"/>
        <dbReference type="ChEBI" id="CHEBI:57287"/>
        <dbReference type="ChEBI" id="CHEBI:57384"/>
        <dbReference type="ChEBI" id="CHEBI:90725"/>
        <dbReference type="ChEBI" id="CHEBI:90736"/>
        <dbReference type="EC" id="2.3.1.199"/>
    </reaction>
</comment>
<accession>A0A8K0EZV3</accession>
<evidence type="ECO:0000256" key="1">
    <source>
        <dbReference type="ARBA" id="ARBA00004141"/>
    </source>
</evidence>
<evidence type="ECO:0000313" key="12">
    <source>
        <dbReference type="Proteomes" id="UP000838412"/>
    </source>
</evidence>
<dbReference type="Proteomes" id="UP000838412">
    <property type="component" value="Chromosome 8"/>
</dbReference>
<evidence type="ECO:0000256" key="3">
    <source>
        <dbReference type="ARBA" id="ARBA00022679"/>
    </source>
</evidence>
<feature type="transmembrane region" description="Helical" evidence="10">
    <location>
        <begin position="102"/>
        <end position="119"/>
    </location>
</feature>
<keyword evidence="2 10" id="KW-0444">Lipid biosynthesis</keyword>
<feature type="transmembrane region" description="Helical" evidence="10">
    <location>
        <begin position="182"/>
        <end position="203"/>
    </location>
</feature>
<evidence type="ECO:0000256" key="5">
    <source>
        <dbReference type="ARBA" id="ARBA00022832"/>
    </source>
</evidence>
<evidence type="ECO:0000256" key="6">
    <source>
        <dbReference type="ARBA" id="ARBA00022989"/>
    </source>
</evidence>
<keyword evidence="9 10" id="KW-0275">Fatty acid biosynthesis</keyword>
<dbReference type="GO" id="GO:0034626">
    <property type="term" value="P:fatty acid elongation, polyunsaturated fatty acid"/>
    <property type="evidence" value="ECO:0007669"/>
    <property type="project" value="TreeGrafter"/>
</dbReference>
<evidence type="ECO:0000256" key="7">
    <source>
        <dbReference type="ARBA" id="ARBA00023098"/>
    </source>
</evidence>